<dbReference type="Gramene" id="GBG71725">
    <property type="protein sequence ID" value="GBG71725"/>
    <property type="gene ID" value="CBR_g9136"/>
</dbReference>
<dbReference type="Proteomes" id="UP000265515">
    <property type="component" value="Unassembled WGS sequence"/>
</dbReference>
<feature type="region of interest" description="Disordered" evidence="2">
    <location>
        <begin position="19"/>
        <end position="41"/>
    </location>
</feature>
<proteinExistence type="predicted"/>
<evidence type="ECO:0008006" key="5">
    <source>
        <dbReference type="Google" id="ProtNLM"/>
    </source>
</evidence>
<comment type="caution">
    <text evidence="3">The sequence shown here is derived from an EMBL/GenBank/DDBJ whole genome shotgun (WGS) entry which is preliminary data.</text>
</comment>
<evidence type="ECO:0000256" key="2">
    <source>
        <dbReference type="SAM" id="MobiDB-lite"/>
    </source>
</evidence>
<name>A0A388KNW3_CHABU</name>
<dbReference type="CDD" id="cd00303">
    <property type="entry name" value="retropepsin_like"/>
    <property type="match status" value="1"/>
</dbReference>
<evidence type="ECO:0000256" key="1">
    <source>
        <dbReference type="SAM" id="Coils"/>
    </source>
</evidence>
<accession>A0A388KNW3</accession>
<feature type="compositionally biased region" description="Low complexity" evidence="2">
    <location>
        <begin position="100"/>
        <end position="114"/>
    </location>
</feature>
<dbReference type="InterPro" id="IPR021109">
    <property type="entry name" value="Peptidase_aspartic_dom_sf"/>
</dbReference>
<evidence type="ECO:0000313" key="3">
    <source>
        <dbReference type="EMBL" id="GBG71725.1"/>
    </source>
</evidence>
<evidence type="ECO:0000313" key="4">
    <source>
        <dbReference type="Proteomes" id="UP000265515"/>
    </source>
</evidence>
<dbReference type="AlphaFoldDB" id="A0A388KNW3"/>
<protein>
    <recommendedName>
        <fullName evidence="5">Retrotransposon gag domain-containing protein</fullName>
    </recommendedName>
</protein>
<feature type="coiled-coil region" evidence="1">
    <location>
        <begin position="186"/>
        <end position="213"/>
    </location>
</feature>
<feature type="compositionally biased region" description="Polar residues" evidence="2">
    <location>
        <begin position="28"/>
        <end position="41"/>
    </location>
</feature>
<keyword evidence="4" id="KW-1185">Reference proteome</keyword>
<reference evidence="3 4" key="1">
    <citation type="journal article" date="2018" name="Cell">
        <title>The Chara Genome: Secondary Complexity and Implications for Plant Terrestrialization.</title>
        <authorList>
            <person name="Nishiyama T."/>
            <person name="Sakayama H."/>
            <person name="Vries J.D."/>
            <person name="Buschmann H."/>
            <person name="Saint-Marcoux D."/>
            <person name="Ullrich K.K."/>
            <person name="Haas F.B."/>
            <person name="Vanderstraeten L."/>
            <person name="Becker D."/>
            <person name="Lang D."/>
            <person name="Vosolsobe S."/>
            <person name="Rombauts S."/>
            <person name="Wilhelmsson P.K.I."/>
            <person name="Janitza P."/>
            <person name="Kern R."/>
            <person name="Heyl A."/>
            <person name="Rumpler F."/>
            <person name="Villalobos L.I.A.C."/>
            <person name="Clay J.M."/>
            <person name="Skokan R."/>
            <person name="Toyoda A."/>
            <person name="Suzuki Y."/>
            <person name="Kagoshima H."/>
            <person name="Schijlen E."/>
            <person name="Tajeshwar N."/>
            <person name="Catarino B."/>
            <person name="Hetherington A.J."/>
            <person name="Saltykova A."/>
            <person name="Bonnot C."/>
            <person name="Breuninger H."/>
            <person name="Symeonidi A."/>
            <person name="Radhakrishnan G.V."/>
            <person name="Van Nieuwerburgh F."/>
            <person name="Deforce D."/>
            <person name="Chang C."/>
            <person name="Karol K.G."/>
            <person name="Hedrich R."/>
            <person name="Ulvskov P."/>
            <person name="Glockner G."/>
            <person name="Delwiche C.F."/>
            <person name="Petrasek J."/>
            <person name="Van de Peer Y."/>
            <person name="Friml J."/>
            <person name="Beilby M."/>
            <person name="Dolan L."/>
            <person name="Kohara Y."/>
            <person name="Sugano S."/>
            <person name="Fujiyama A."/>
            <person name="Delaux P.-M."/>
            <person name="Quint M."/>
            <person name="TheiBen G."/>
            <person name="Hagemann M."/>
            <person name="Harholt J."/>
            <person name="Dunand C."/>
            <person name="Zachgo S."/>
            <person name="Langdale J."/>
            <person name="Maumus F."/>
            <person name="Straeten D.V.D."/>
            <person name="Gould S.B."/>
            <person name="Rensing S.A."/>
        </authorList>
    </citation>
    <scope>NUCLEOTIDE SEQUENCE [LARGE SCALE GENOMIC DNA]</scope>
    <source>
        <strain evidence="3 4">S276</strain>
    </source>
</reference>
<sequence length="647" mass="71389">MEQDTGALPRRSARLAVRTRPVVPPRSKYQQQRLSKRTTQAASSTALTIPVPTGVLSACPVQGALEPVADYLGRLQVFTDAVATAKAQQEAAQADRQRLANEAAAQAQQTAEADAAARDRRNAASTESLIQHENQWTTLLEGMFFVPTEAQAAPTQAEGERSNLATLMLSVMRGVMWNNKLLQAHLLAERQQRQKHQQEVAALTAAVRDAATQQQQQQQLLNSTLARINGIEAKASAAPGCTTDATKQLNERIDHVVTIIGELGDFTSSATISSTVAAIKTSITKLQTRPDAATKNYKMPHFDISKFDDYNKSDALTWWQSFLTEASCRTVPADDMMKALYLQLIGGAQAWMNHLAATKKCTIAELHTHITWKEFEQLWFTRFMVRNVVKAAMNEVYTCSQGSMPTRDWTTKWQKIVTTPGFDLSFGPRVRRKTQPTQVTLADGRTQKSIDQCVEGVPVYFVPLACEPVSFDILDTKFDMILGMSWLRSADHPVNFHDRTVHIRDRNGVLVLCTVATPHTSIACHVVSIARIRDTIARNDVEEIGLVFLHALPSPNRPAASPPDPRITHLLDEYGDVFEAPTGTAPTETIPDQENLVNLPLEHGNIGGAYDRQGSRRDGDISCHERRVRRKGICVKASSSVDGDGIL</sequence>
<organism evidence="3 4">
    <name type="scientific">Chara braunii</name>
    <name type="common">Braun's stonewort</name>
    <dbReference type="NCBI Taxonomy" id="69332"/>
    <lineage>
        <taxon>Eukaryota</taxon>
        <taxon>Viridiplantae</taxon>
        <taxon>Streptophyta</taxon>
        <taxon>Charophyceae</taxon>
        <taxon>Charales</taxon>
        <taxon>Characeae</taxon>
        <taxon>Chara</taxon>
    </lineage>
</organism>
<dbReference type="EMBL" id="BFEA01000152">
    <property type="protein sequence ID" value="GBG71725.1"/>
    <property type="molecule type" value="Genomic_DNA"/>
</dbReference>
<feature type="region of interest" description="Disordered" evidence="2">
    <location>
        <begin position="94"/>
        <end position="129"/>
    </location>
</feature>
<keyword evidence="1" id="KW-0175">Coiled coil</keyword>
<dbReference type="Gene3D" id="2.40.70.10">
    <property type="entry name" value="Acid Proteases"/>
    <property type="match status" value="1"/>
</dbReference>
<gene>
    <name evidence="3" type="ORF">CBR_g9136</name>
</gene>